<sequence length="229" mass="26702">MRNKLDVASLSPLWLNGVQIDYAKTAKNLGVIMDSYLSWSPHVAEVSRKVHYTFHSLKCLQSFLPLKTKISLAQTLIQPIIDYADACYLDATEELLNKLERLQNICIRFIFNLKKYDHVSSFRKELKWLPIRLRRNSRLLCLLYNILHNPKMPSYLRERFSFSRPSDAPCRSHLKNLLKSPPHSTDFYSYSFSSHAVRLWNALPPDIRGCQTLALFKSRVKEHYLSISS</sequence>
<reference evidence="1" key="1">
    <citation type="submission" date="2023-03" db="EMBL/GenBank/DDBJ databases">
        <title>Chromosome-level genomes of two armyworms, Mythimna separata and Mythimna loreyi, provide insights into the biosynthesis and reception of sex pheromones.</title>
        <authorList>
            <person name="Zhao H."/>
        </authorList>
    </citation>
    <scope>NUCLEOTIDE SEQUENCE</scope>
    <source>
        <strain evidence="1">BeijingLab</strain>
        <tissue evidence="1">Pupa</tissue>
    </source>
</reference>
<protein>
    <submittedName>
        <fullName evidence="1">Uncharacterized protein</fullName>
    </submittedName>
</protein>
<dbReference type="AlphaFoldDB" id="A0AAD7YHF5"/>
<evidence type="ECO:0000313" key="2">
    <source>
        <dbReference type="Proteomes" id="UP001231518"/>
    </source>
</evidence>
<accession>A0AAD7YHF5</accession>
<name>A0AAD7YHF5_MYTSE</name>
<gene>
    <name evidence="1" type="ORF">PYW07_003003</name>
</gene>
<dbReference type="PANTHER" id="PTHR33332">
    <property type="entry name" value="REVERSE TRANSCRIPTASE DOMAIN-CONTAINING PROTEIN"/>
    <property type="match status" value="1"/>
</dbReference>
<dbReference type="Proteomes" id="UP001231518">
    <property type="component" value="Chromosome 13"/>
</dbReference>
<evidence type="ECO:0000313" key="1">
    <source>
        <dbReference type="EMBL" id="KAJ8714778.1"/>
    </source>
</evidence>
<dbReference type="EMBL" id="JARGEI010000019">
    <property type="protein sequence ID" value="KAJ8714778.1"/>
    <property type="molecule type" value="Genomic_DNA"/>
</dbReference>
<proteinExistence type="predicted"/>
<keyword evidence="2" id="KW-1185">Reference proteome</keyword>
<comment type="caution">
    <text evidence="1">The sequence shown here is derived from an EMBL/GenBank/DDBJ whole genome shotgun (WGS) entry which is preliminary data.</text>
</comment>
<organism evidence="1 2">
    <name type="scientific">Mythimna separata</name>
    <name type="common">Oriental armyworm</name>
    <name type="synonym">Pseudaletia separata</name>
    <dbReference type="NCBI Taxonomy" id="271217"/>
    <lineage>
        <taxon>Eukaryota</taxon>
        <taxon>Metazoa</taxon>
        <taxon>Ecdysozoa</taxon>
        <taxon>Arthropoda</taxon>
        <taxon>Hexapoda</taxon>
        <taxon>Insecta</taxon>
        <taxon>Pterygota</taxon>
        <taxon>Neoptera</taxon>
        <taxon>Endopterygota</taxon>
        <taxon>Lepidoptera</taxon>
        <taxon>Glossata</taxon>
        <taxon>Ditrysia</taxon>
        <taxon>Noctuoidea</taxon>
        <taxon>Noctuidae</taxon>
        <taxon>Noctuinae</taxon>
        <taxon>Hadenini</taxon>
        <taxon>Mythimna</taxon>
    </lineage>
</organism>